<dbReference type="Proteomes" id="UP001175261">
    <property type="component" value="Unassembled WGS sequence"/>
</dbReference>
<dbReference type="GO" id="GO:0044550">
    <property type="term" value="P:secondary metabolite biosynthetic process"/>
    <property type="evidence" value="ECO:0007669"/>
    <property type="project" value="TreeGrafter"/>
</dbReference>
<organism evidence="7 8">
    <name type="scientific">Sarocladium strictum</name>
    <name type="common">Black bundle disease fungus</name>
    <name type="synonym">Acremonium strictum</name>
    <dbReference type="NCBI Taxonomy" id="5046"/>
    <lineage>
        <taxon>Eukaryota</taxon>
        <taxon>Fungi</taxon>
        <taxon>Dikarya</taxon>
        <taxon>Ascomycota</taxon>
        <taxon>Pezizomycotina</taxon>
        <taxon>Sordariomycetes</taxon>
        <taxon>Hypocreomycetidae</taxon>
        <taxon>Hypocreales</taxon>
        <taxon>Sarocladiaceae</taxon>
        <taxon>Sarocladium</taxon>
    </lineage>
</organism>
<feature type="active site" description="Proton donor" evidence="3">
    <location>
        <position position="588"/>
    </location>
</feature>
<keyword evidence="2" id="KW-0325">Glycoprotein</keyword>
<dbReference type="InterPro" id="IPR036188">
    <property type="entry name" value="FAD/NAD-bd_sf"/>
</dbReference>
<feature type="domain" description="Glucose-methanol-choline oxidoreductase N-terminal" evidence="6">
    <location>
        <begin position="349"/>
        <end position="363"/>
    </location>
</feature>
<dbReference type="EMBL" id="JAPDFR010000002">
    <property type="protein sequence ID" value="KAK0390109.1"/>
    <property type="molecule type" value="Genomic_DNA"/>
</dbReference>
<accession>A0AA39LAP2</accession>
<evidence type="ECO:0000313" key="7">
    <source>
        <dbReference type="EMBL" id="KAK0390109.1"/>
    </source>
</evidence>
<reference evidence="7" key="1">
    <citation type="submission" date="2022-10" db="EMBL/GenBank/DDBJ databases">
        <title>Determination and structural analysis of whole genome sequence of Sarocladium strictum F4-1.</title>
        <authorList>
            <person name="Hu L."/>
            <person name="Jiang Y."/>
        </authorList>
    </citation>
    <scope>NUCLEOTIDE SEQUENCE</scope>
    <source>
        <strain evidence="7">F4-1</strain>
    </source>
</reference>
<feature type="chain" id="PRO_5041205996" description="Glucose-methanol-choline oxidoreductase N-terminal domain-containing protein" evidence="5">
    <location>
        <begin position="25"/>
        <end position="651"/>
    </location>
</feature>
<dbReference type="PROSITE" id="PS00624">
    <property type="entry name" value="GMC_OXRED_2"/>
    <property type="match status" value="1"/>
</dbReference>
<dbReference type="PANTHER" id="PTHR11552">
    <property type="entry name" value="GLUCOSE-METHANOL-CHOLINE GMC OXIDOREDUCTASE"/>
    <property type="match status" value="1"/>
</dbReference>
<dbReference type="SUPFAM" id="SSF51905">
    <property type="entry name" value="FAD/NAD(P)-binding domain"/>
    <property type="match status" value="1"/>
</dbReference>
<keyword evidence="8" id="KW-1185">Reference proteome</keyword>
<comment type="similarity">
    <text evidence="1">Belongs to the GMC oxidoreductase family.</text>
</comment>
<comment type="cofactor">
    <cofactor evidence="4">
        <name>FAD</name>
        <dbReference type="ChEBI" id="CHEBI:57692"/>
    </cofactor>
</comment>
<feature type="signal peptide" evidence="5">
    <location>
        <begin position="1"/>
        <end position="24"/>
    </location>
</feature>
<evidence type="ECO:0000256" key="3">
    <source>
        <dbReference type="PIRSR" id="PIRSR000137-1"/>
    </source>
</evidence>
<dbReference type="InterPro" id="IPR012132">
    <property type="entry name" value="GMC_OxRdtase"/>
</dbReference>
<dbReference type="GO" id="GO:0016614">
    <property type="term" value="F:oxidoreductase activity, acting on CH-OH group of donors"/>
    <property type="evidence" value="ECO:0007669"/>
    <property type="project" value="InterPro"/>
</dbReference>
<evidence type="ECO:0000259" key="6">
    <source>
        <dbReference type="PROSITE" id="PS00624"/>
    </source>
</evidence>
<feature type="active site" description="Proton acceptor" evidence="3">
    <location>
        <position position="632"/>
    </location>
</feature>
<gene>
    <name evidence="7" type="ORF">NLU13_3682</name>
</gene>
<feature type="binding site" evidence="4">
    <location>
        <begin position="633"/>
        <end position="634"/>
    </location>
    <ligand>
        <name>FAD</name>
        <dbReference type="ChEBI" id="CHEBI:57692"/>
    </ligand>
</feature>
<keyword evidence="4" id="KW-0274">FAD</keyword>
<dbReference type="GO" id="GO:0050660">
    <property type="term" value="F:flavin adenine dinucleotide binding"/>
    <property type="evidence" value="ECO:0007669"/>
    <property type="project" value="InterPro"/>
</dbReference>
<dbReference type="PANTHER" id="PTHR11552:SF138">
    <property type="entry name" value="DEHYDROGENASE PKFF-RELATED"/>
    <property type="match status" value="1"/>
</dbReference>
<comment type="caution">
    <text evidence="7">The sequence shown here is derived from an EMBL/GenBank/DDBJ whole genome shotgun (WGS) entry which is preliminary data.</text>
</comment>
<dbReference type="PIRSF" id="PIRSF000137">
    <property type="entry name" value="Alcohol_oxidase"/>
    <property type="match status" value="1"/>
</dbReference>
<evidence type="ECO:0000256" key="2">
    <source>
        <dbReference type="ARBA" id="ARBA00023180"/>
    </source>
</evidence>
<keyword evidence="4" id="KW-0285">Flavoprotein</keyword>
<evidence type="ECO:0000256" key="5">
    <source>
        <dbReference type="SAM" id="SignalP"/>
    </source>
</evidence>
<protein>
    <recommendedName>
        <fullName evidence="6">Glucose-methanol-choline oxidoreductase N-terminal domain-containing protein</fullName>
    </recommendedName>
</protein>
<dbReference type="AlphaFoldDB" id="A0AA39LAP2"/>
<dbReference type="Gene3D" id="3.30.560.10">
    <property type="entry name" value="Glucose Oxidase, domain 3"/>
    <property type="match status" value="1"/>
</dbReference>
<sequence>MAVLKAAHLVSLLGAFAYLQPTVGKPIFDSILNPFKDLLSTLGTGAGFVEASLGSLKGTLGVQQSFDYVVVGGGTAGNAIGYRLAEAGFSVAIIEAGAFSEVAKPVLGSTPAGDLFGVGKNPLDTIPTTDWGYKTQPQAGLDGRVSHYAQGKCVGGSSVLNFMLHHRPTEGTLDAWADAVGDDDYRLENMLPHYKNSVTFSPANPGMRFENASSPYNPTAFAAAGQGGPVQVTYPNYVSPFATWLEKALLNLGLERTVDFANGKLLGYHYAQATIRSTDQTRSSSASYIHTAKASSGAVNKNLKVFTKTLARQVLFDGSKKASGVKVSLLGALPTYTLQAKKEVIVSAGAFRSPQLLMVSGVGPKATLDSFGIPVVSQLEGVGQNLWDHIMFGPSYSVNLPTLDTVVRRPDVLLQALLDYSVASKGILTSNVVELLAWEKMPQKYRDTWSAASLETLAQFPADWPEIEHLAANGYVGDFAWPVLDPPFNAKWHGTDFGALVAPLSRGNVTIASRDTLVNPLINPNWLTHPADVELAISLFRRLREVFDQPALRPVRRDLNEEAYPGFQYQSDDQILDMIKKSLTTVWHPACTNKMGKAGDKTAVVDSKARVFGVQGLRVVDASAFPMLPPGHPQSTVYALAEKIAADIIKG</sequence>
<evidence type="ECO:0000313" key="8">
    <source>
        <dbReference type="Proteomes" id="UP001175261"/>
    </source>
</evidence>
<dbReference type="SUPFAM" id="SSF54373">
    <property type="entry name" value="FAD-linked reductases, C-terminal domain"/>
    <property type="match status" value="1"/>
</dbReference>
<dbReference type="Pfam" id="PF05199">
    <property type="entry name" value="GMC_oxred_C"/>
    <property type="match status" value="1"/>
</dbReference>
<evidence type="ECO:0000256" key="4">
    <source>
        <dbReference type="PIRSR" id="PIRSR000137-2"/>
    </source>
</evidence>
<dbReference type="Pfam" id="PF00732">
    <property type="entry name" value="GMC_oxred_N"/>
    <property type="match status" value="1"/>
</dbReference>
<dbReference type="InterPro" id="IPR007867">
    <property type="entry name" value="GMC_OxRtase_C"/>
</dbReference>
<dbReference type="Gene3D" id="3.50.50.60">
    <property type="entry name" value="FAD/NAD(P)-binding domain"/>
    <property type="match status" value="1"/>
</dbReference>
<dbReference type="InterPro" id="IPR000172">
    <property type="entry name" value="GMC_OxRdtase_N"/>
</dbReference>
<name>A0AA39LAP2_SARSR</name>
<proteinExistence type="inferred from homology"/>
<feature type="binding site" evidence="4">
    <location>
        <begin position="587"/>
        <end position="588"/>
    </location>
    <ligand>
        <name>FAD</name>
        <dbReference type="ChEBI" id="CHEBI:57692"/>
    </ligand>
</feature>
<evidence type="ECO:0000256" key="1">
    <source>
        <dbReference type="ARBA" id="ARBA00010790"/>
    </source>
</evidence>
<keyword evidence="5" id="KW-0732">Signal</keyword>